<keyword evidence="5" id="KW-0812">Transmembrane</keyword>
<keyword evidence="3" id="KW-0676">Redox-active center</keyword>
<evidence type="ECO:0000256" key="1">
    <source>
        <dbReference type="ARBA" id="ARBA00004196"/>
    </source>
</evidence>
<evidence type="ECO:0000256" key="4">
    <source>
        <dbReference type="SAM" id="MobiDB-lite"/>
    </source>
</evidence>
<evidence type="ECO:0000256" key="3">
    <source>
        <dbReference type="ARBA" id="ARBA00023284"/>
    </source>
</evidence>
<keyword evidence="5" id="KW-1133">Transmembrane helix</keyword>
<dbReference type="InterPro" id="IPR036249">
    <property type="entry name" value="Thioredoxin-like_sf"/>
</dbReference>
<keyword evidence="8" id="KW-1185">Reference proteome</keyword>
<dbReference type="InterPro" id="IPR013740">
    <property type="entry name" value="Redoxin"/>
</dbReference>
<feature type="region of interest" description="Disordered" evidence="4">
    <location>
        <begin position="1"/>
        <end position="45"/>
    </location>
</feature>
<dbReference type="SUPFAM" id="SSF52833">
    <property type="entry name" value="Thioredoxin-like"/>
    <property type="match status" value="1"/>
</dbReference>
<keyword evidence="5" id="KW-0472">Membrane</keyword>
<gene>
    <name evidence="7" type="ORF">TsocGM_22235</name>
</gene>
<keyword evidence="2" id="KW-0201">Cytochrome c-type biogenesis</keyword>
<dbReference type="Pfam" id="PF08534">
    <property type="entry name" value="Redoxin"/>
    <property type="match status" value="1"/>
</dbReference>
<dbReference type="InterPro" id="IPR050553">
    <property type="entry name" value="Thioredoxin_ResA/DsbE_sf"/>
</dbReference>
<feature type="compositionally biased region" description="Basic and acidic residues" evidence="4">
    <location>
        <begin position="36"/>
        <end position="45"/>
    </location>
</feature>
<dbReference type="OrthoDB" id="288837at2"/>
<feature type="domain" description="Thioredoxin" evidence="6">
    <location>
        <begin position="75"/>
        <end position="222"/>
    </location>
</feature>
<evidence type="ECO:0000256" key="2">
    <source>
        <dbReference type="ARBA" id="ARBA00022748"/>
    </source>
</evidence>
<comment type="caution">
    <text evidence="7">The sequence shown here is derived from an EMBL/GenBank/DDBJ whole genome shotgun (WGS) entry which is preliminary data.</text>
</comment>
<accession>A0A432ME09</accession>
<dbReference type="CDD" id="cd02966">
    <property type="entry name" value="TlpA_like_family"/>
    <property type="match status" value="1"/>
</dbReference>
<protein>
    <submittedName>
        <fullName evidence="7">TlpA family protein disulfide reductase</fullName>
    </submittedName>
</protein>
<feature type="transmembrane region" description="Helical" evidence="5">
    <location>
        <begin position="49"/>
        <end position="68"/>
    </location>
</feature>
<dbReference type="GO" id="GO:0017004">
    <property type="term" value="P:cytochrome complex assembly"/>
    <property type="evidence" value="ECO:0007669"/>
    <property type="project" value="UniProtKB-KW"/>
</dbReference>
<feature type="compositionally biased region" description="Low complexity" evidence="4">
    <location>
        <begin position="11"/>
        <end position="25"/>
    </location>
</feature>
<dbReference type="PROSITE" id="PS51352">
    <property type="entry name" value="THIOREDOXIN_2"/>
    <property type="match status" value="1"/>
</dbReference>
<comment type="subcellular location">
    <subcellularLocation>
        <location evidence="1">Cell envelope</location>
    </subcellularLocation>
</comment>
<dbReference type="PANTHER" id="PTHR42852">
    <property type="entry name" value="THIOL:DISULFIDE INTERCHANGE PROTEIN DSBE"/>
    <property type="match status" value="1"/>
</dbReference>
<evidence type="ECO:0000259" key="6">
    <source>
        <dbReference type="PROSITE" id="PS51352"/>
    </source>
</evidence>
<dbReference type="AlphaFoldDB" id="A0A432ME09"/>
<dbReference type="PROSITE" id="PS00194">
    <property type="entry name" value="THIOREDOXIN_1"/>
    <property type="match status" value="1"/>
</dbReference>
<organism evidence="7 8">
    <name type="scientific">Tautonia sociabilis</name>
    <dbReference type="NCBI Taxonomy" id="2080755"/>
    <lineage>
        <taxon>Bacteria</taxon>
        <taxon>Pseudomonadati</taxon>
        <taxon>Planctomycetota</taxon>
        <taxon>Planctomycetia</taxon>
        <taxon>Isosphaerales</taxon>
        <taxon>Isosphaeraceae</taxon>
        <taxon>Tautonia</taxon>
    </lineage>
</organism>
<name>A0A432ME09_9BACT</name>
<feature type="compositionally biased region" description="Pro residues" evidence="4">
    <location>
        <begin position="1"/>
        <end position="10"/>
    </location>
</feature>
<dbReference type="GO" id="GO:0030313">
    <property type="term" value="C:cell envelope"/>
    <property type="evidence" value="ECO:0007669"/>
    <property type="project" value="UniProtKB-SubCell"/>
</dbReference>
<evidence type="ECO:0000313" key="8">
    <source>
        <dbReference type="Proteomes" id="UP000280296"/>
    </source>
</evidence>
<reference evidence="7 8" key="2">
    <citation type="submission" date="2019-01" db="EMBL/GenBank/DDBJ databases">
        <title>Tautonia sociabilis, a novel thermotolerant planctomycete of Isosphaeraceae family, isolated from a 4000 m deep subterranean habitat.</title>
        <authorList>
            <person name="Kovaleva O.L."/>
            <person name="Elcheninov A.G."/>
            <person name="Van Heerden E."/>
            <person name="Toshchakov S.V."/>
            <person name="Novikov A."/>
            <person name="Bonch-Osmolovskaya E.A."/>
            <person name="Kublanov I.V."/>
        </authorList>
    </citation>
    <scope>NUCLEOTIDE SEQUENCE [LARGE SCALE GENOMIC DNA]</scope>
    <source>
        <strain evidence="7 8">GM2012</strain>
    </source>
</reference>
<evidence type="ECO:0000313" key="7">
    <source>
        <dbReference type="EMBL" id="RUL83374.1"/>
    </source>
</evidence>
<dbReference type="EMBL" id="RYZH01000061">
    <property type="protein sequence ID" value="RUL83374.1"/>
    <property type="molecule type" value="Genomic_DNA"/>
</dbReference>
<evidence type="ECO:0000256" key="5">
    <source>
        <dbReference type="SAM" id="Phobius"/>
    </source>
</evidence>
<dbReference type="Proteomes" id="UP000280296">
    <property type="component" value="Unassembled WGS sequence"/>
</dbReference>
<sequence length="228" mass="24457">MADPTAPEPMNPESSSPEAAESSPPSTMPDFLGSREPSRTPSRDEGAPVGLRILLMSMALLVAGFFVYREIVRDAERDPGVPTSTEYQWAVLTPDGQPADLSDYKGRPVLLNVWATWCGPCVMEMPSLVALSKRPELERAGVAVLFVSVDDGLEPVQGFLNRFDPGPANVLVAAGPPPKEFATMSIPATFIIAPDGKIVRREIGAMDWDTPEIARQLAGLATARPTEG</sequence>
<dbReference type="RefSeq" id="WP_126727658.1">
    <property type="nucleotide sequence ID" value="NZ_RYZH01000061.1"/>
</dbReference>
<proteinExistence type="predicted"/>
<dbReference type="InterPro" id="IPR013766">
    <property type="entry name" value="Thioredoxin_domain"/>
</dbReference>
<reference evidence="7 8" key="1">
    <citation type="submission" date="2018-12" db="EMBL/GenBank/DDBJ databases">
        <authorList>
            <person name="Toschakov S.V."/>
        </authorList>
    </citation>
    <scope>NUCLEOTIDE SEQUENCE [LARGE SCALE GENOMIC DNA]</scope>
    <source>
        <strain evidence="7 8">GM2012</strain>
    </source>
</reference>
<dbReference type="PANTHER" id="PTHR42852:SF13">
    <property type="entry name" value="PROTEIN DIPZ"/>
    <property type="match status" value="1"/>
</dbReference>
<dbReference type="Gene3D" id="3.40.30.10">
    <property type="entry name" value="Glutaredoxin"/>
    <property type="match status" value="1"/>
</dbReference>
<dbReference type="InterPro" id="IPR017937">
    <property type="entry name" value="Thioredoxin_CS"/>
</dbReference>
<dbReference type="GO" id="GO:0016491">
    <property type="term" value="F:oxidoreductase activity"/>
    <property type="evidence" value="ECO:0007669"/>
    <property type="project" value="InterPro"/>
</dbReference>